<dbReference type="Pfam" id="PF02492">
    <property type="entry name" value="cobW"/>
    <property type="match status" value="1"/>
</dbReference>
<organism evidence="4 5">
    <name type="scientific">Albimonas pacifica</name>
    <dbReference type="NCBI Taxonomy" id="1114924"/>
    <lineage>
        <taxon>Bacteria</taxon>
        <taxon>Pseudomonadati</taxon>
        <taxon>Pseudomonadota</taxon>
        <taxon>Alphaproteobacteria</taxon>
        <taxon>Rhodobacterales</taxon>
        <taxon>Paracoccaceae</taxon>
        <taxon>Albimonas</taxon>
    </lineage>
</organism>
<gene>
    <name evidence="4" type="ORF">SAMN05216258_103272</name>
</gene>
<proteinExistence type="predicted"/>
<evidence type="ECO:0000259" key="2">
    <source>
        <dbReference type="Pfam" id="PF02492"/>
    </source>
</evidence>
<sequence length="330" mass="34135">MSGAFETEGGGPAPLPPLPVTVISGYLGAGKTTLVNRLLTEAHGRRITVLVNDFGEIPLDESLIVNRDGDTLSLANGCMCCSIGGDLFDAIDRILEAHPRAEHLVIETSGVADPAKIAQIAMAEPDMALILTATLVDAANFEAGLADPLLADTLVRQVRAAGLVVISKADHAGAEATAALAATLAQMAPATPRVEAAFGALPIEMLLDPAEAPAPAGHVCGPDCGHDHAHSHDPAQDHGAHYRSWSWSGAEALDAAAAEALIGAEDIGLYRLKGVARTPAGWVEFHRAGRQSSFRPAQAPADGLSRAVAIGFAARFDAGALDARWRALLV</sequence>
<name>A0A1I3EAU5_9RHOB</name>
<dbReference type="InterPro" id="IPR003495">
    <property type="entry name" value="CobW/HypB/UreG_nucleotide-bd"/>
</dbReference>
<comment type="function">
    <text evidence="1">Zinc chaperone that directly transfers zinc cofactor to target proteins, thereby activating them. Zinc is transferred from the CXCC motif in the GTPase domain to the zinc binding site in target proteins in a process requiring GTP hydrolysis.</text>
</comment>
<dbReference type="STRING" id="1114924.SAMN05216258_103272"/>
<evidence type="ECO:0000313" key="4">
    <source>
        <dbReference type="EMBL" id="SFH96107.1"/>
    </source>
</evidence>
<dbReference type="EMBL" id="FOQH01000003">
    <property type="protein sequence ID" value="SFH96107.1"/>
    <property type="molecule type" value="Genomic_DNA"/>
</dbReference>
<dbReference type="SUPFAM" id="SSF52540">
    <property type="entry name" value="P-loop containing nucleoside triphosphate hydrolases"/>
    <property type="match status" value="1"/>
</dbReference>
<dbReference type="CDD" id="cd03112">
    <property type="entry name" value="CobW-like"/>
    <property type="match status" value="1"/>
</dbReference>
<dbReference type="OrthoDB" id="9808822at2"/>
<evidence type="ECO:0000259" key="3">
    <source>
        <dbReference type="Pfam" id="PF07683"/>
    </source>
</evidence>
<evidence type="ECO:0000313" key="5">
    <source>
        <dbReference type="Proteomes" id="UP000199377"/>
    </source>
</evidence>
<dbReference type="InterPro" id="IPR051316">
    <property type="entry name" value="Zinc-reg_GTPase_activator"/>
</dbReference>
<dbReference type="InterPro" id="IPR011629">
    <property type="entry name" value="CobW-like_C"/>
</dbReference>
<dbReference type="Pfam" id="PF07683">
    <property type="entry name" value="CobW_C"/>
    <property type="match status" value="1"/>
</dbReference>
<keyword evidence="5" id="KW-1185">Reference proteome</keyword>
<dbReference type="PANTHER" id="PTHR13748">
    <property type="entry name" value="COBW-RELATED"/>
    <property type="match status" value="1"/>
</dbReference>
<feature type="domain" description="CobW C-terminal" evidence="3">
    <location>
        <begin position="243"/>
        <end position="328"/>
    </location>
</feature>
<dbReference type="AlphaFoldDB" id="A0A1I3EAU5"/>
<dbReference type="Proteomes" id="UP000199377">
    <property type="component" value="Unassembled WGS sequence"/>
</dbReference>
<dbReference type="PANTHER" id="PTHR13748:SF62">
    <property type="entry name" value="COBW DOMAIN-CONTAINING PROTEIN"/>
    <property type="match status" value="1"/>
</dbReference>
<protein>
    <submittedName>
        <fullName evidence="4">GTPase, G3E family</fullName>
    </submittedName>
</protein>
<dbReference type="RefSeq" id="WP_092859059.1">
    <property type="nucleotide sequence ID" value="NZ_FOQH01000003.1"/>
</dbReference>
<dbReference type="Gene3D" id="3.40.50.300">
    <property type="entry name" value="P-loop containing nucleotide triphosphate hydrolases"/>
    <property type="match status" value="1"/>
</dbReference>
<accession>A0A1I3EAU5</accession>
<reference evidence="4 5" key="1">
    <citation type="submission" date="2016-10" db="EMBL/GenBank/DDBJ databases">
        <authorList>
            <person name="de Groot N.N."/>
        </authorList>
    </citation>
    <scope>NUCLEOTIDE SEQUENCE [LARGE SCALE GENOMIC DNA]</scope>
    <source>
        <strain evidence="4 5">CGMCC 1.11030</strain>
    </source>
</reference>
<evidence type="ECO:0000256" key="1">
    <source>
        <dbReference type="ARBA" id="ARBA00045658"/>
    </source>
</evidence>
<dbReference type="GO" id="GO:0005737">
    <property type="term" value="C:cytoplasm"/>
    <property type="evidence" value="ECO:0007669"/>
    <property type="project" value="TreeGrafter"/>
</dbReference>
<dbReference type="InterPro" id="IPR027417">
    <property type="entry name" value="P-loop_NTPase"/>
</dbReference>
<feature type="domain" description="CobW/HypB/UreG nucleotide-binding" evidence="2">
    <location>
        <begin position="19"/>
        <end position="192"/>
    </location>
</feature>